<dbReference type="InterPro" id="IPR043128">
    <property type="entry name" value="Rev_trsase/Diguanyl_cyclase"/>
</dbReference>
<dbReference type="InterPro" id="IPR035965">
    <property type="entry name" value="PAS-like_dom_sf"/>
</dbReference>
<dbReference type="SUPFAM" id="SSF141868">
    <property type="entry name" value="EAL domain-like"/>
    <property type="match status" value="1"/>
</dbReference>
<dbReference type="GO" id="GO:0006355">
    <property type="term" value="P:regulation of DNA-templated transcription"/>
    <property type="evidence" value="ECO:0007669"/>
    <property type="project" value="InterPro"/>
</dbReference>
<organism evidence="5 6">
    <name type="scientific">Syntrophotalea acetylenica</name>
    <name type="common">Pelobacter acetylenicus</name>
    <dbReference type="NCBI Taxonomy" id="29542"/>
    <lineage>
        <taxon>Bacteria</taxon>
        <taxon>Pseudomonadati</taxon>
        <taxon>Thermodesulfobacteriota</taxon>
        <taxon>Desulfuromonadia</taxon>
        <taxon>Desulfuromonadales</taxon>
        <taxon>Syntrophotaleaceae</taxon>
        <taxon>Syntrophotalea</taxon>
    </lineage>
</organism>
<gene>
    <name evidence="5" type="ORF">A7E75_03585</name>
</gene>
<dbReference type="SUPFAM" id="SSF55073">
    <property type="entry name" value="Nucleotide cyclase"/>
    <property type="match status" value="1"/>
</dbReference>
<dbReference type="PROSITE" id="PS50113">
    <property type="entry name" value="PAC"/>
    <property type="match status" value="1"/>
</dbReference>
<dbReference type="AlphaFoldDB" id="A0A1L3GJN9"/>
<dbReference type="SMART" id="SM00091">
    <property type="entry name" value="PAS"/>
    <property type="match status" value="1"/>
</dbReference>
<proteinExistence type="predicted"/>
<dbReference type="NCBIfam" id="TIGR00229">
    <property type="entry name" value="sensory_box"/>
    <property type="match status" value="1"/>
</dbReference>
<dbReference type="Gene3D" id="3.30.450.20">
    <property type="entry name" value="PAS domain"/>
    <property type="match status" value="1"/>
</dbReference>
<feature type="domain" description="PAC" evidence="2">
    <location>
        <begin position="81"/>
        <end position="131"/>
    </location>
</feature>
<sequence length="570" mass="63258">MEKQAQFHTVIAATHDAVVAIDEQGRVTLFNPAAEQLFGWSSEEMIGGSLDALMPEGYRGQHRKDVASFFGTGEPSEAIGRSLELLAIHRSGREFPVELSLSVGQCGRERFVLATLRDISSQRQVEREIRQLAYYDGLTGLPNRALFEDRFRRVLSSADRTGQLAALLFIGVDNLKIINDTRGHACGDRLLKLTGQRLSSLVHGGVTVVRWEGDKFVVLLPGLQALAEAEQVADDILKTFGEPFPVDEQRFFMTASVGVAVYPHHGSGGEMLLQHADMAMYAAKEQGRNTYCIFTEEMNRCLLERSELEHNLRQAIAREEFFLAFQPQVDQKTGRVVGAEALLRWHHKDKGLIPPGQFIPLAEESGLILPIGYWVLRHACAQNKAWQLAGYPPLRVAVNLSARQFQQPDFYDQVGRILKETELEPRYLELELTESLLMADAKAAAQTLSALRDLGVGIAIDDFGTGYSSLSYLKAFPIDRIKIAQEFVLDIVRDPGDAAIVETIIAMAHGLGLDIVAEGVETADQLEFLRTRQCQVMQGYYFSRPVPAEIFIEFLAENVAGACNGVHAML</sequence>
<feature type="domain" description="PAS" evidence="1">
    <location>
        <begin position="3"/>
        <end position="56"/>
    </location>
</feature>
<dbReference type="SUPFAM" id="SSF55785">
    <property type="entry name" value="PYP-like sensor domain (PAS domain)"/>
    <property type="match status" value="1"/>
</dbReference>
<dbReference type="Pfam" id="PF00990">
    <property type="entry name" value="GGDEF"/>
    <property type="match status" value="1"/>
</dbReference>
<dbReference type="InterPro" id="IPR001633">
    <property type="entry name" value="EAL_dom"/>
</dbReference>
<dbReference type="Gene3D" id="3.20.20.450">
    <property type="entry name" value="EAL domain"/>
    <property type="match status" value="1"/>
</dbReference>
<dbReference type="InterPro" id="IPR029787">
    <property type="entry name" value="Nucleotide_cyclase"/>
</dbReference>
<dbReference type="InterPro" id="IPR013767">
    <property type="entry name" value="PAS_fold"/>
</dbReference>
<evidence type="ECO:0000259" key="1">
    <source>
        <dbReference type="PROSITE" id="PS50112"/>
    </source>
</evidence>
<dbReference type="InterPro" id="IPR000160">
    <property type="entry name" value="GGDEF_dom"/>
</dbReference>
<dbReference type="InterPro" id="IPR035919">
    <property type="entry name" value="EAL_sf"/>
</dbReference>
<dbReference type="STRING" id="29542.A6070_12210"/>
<dbReference type="InterPro" id="IPR000700">
    <property type="entry name" value="PAS-assoc_C"/>
</dbReference>
<dbReference type="PANTHER" id="PTHR44757">
    <property type="entry name" value="DIGUANYLATE CYCLASE DGCP"/>
    <property type="match status" value="1"/>
</dbReference>
<dbReference type="PANTHER" id="PTHR44757:SF2">
    <property type="entry name" value="BIOFILM ARCHITECTURE MAINTENANCE PROTEIN MBAA"/>
    <property type="match status" value="1"/>
</dbReference>
<dbReference type="Pfam" id="PF00989">
    <property type="entry name" value="PAS"/>
    <property type="match status" value="1"/>
</dbReference>
<reference evidence="5 6" key="1">
    <citation type="journal article" date="2017" name="Genome Announc.">
        <title>Complete Genome Sequences of Two Acetylene-Fermenting Pelobacter acetylenicus Strains.</title>
        <authorList>
            <person name="Sutton J.M."/>
            <person name="Baesman S.M."/>
            <person name="Fierst J.L."/>
            <person name="Poret-Peterson A.T."/>
            <person name="Oremland R.S."/>
            <person name="Dunlap D.S."/>
            <person name="Akob D.M."/>
        </authorList>
    </citation>
    <scope>NUCLEOTIDE SEQUENCE [LARGE SCALE GENOMIC DNA]</scope>
    <source>
        <strain evidence="5 6">DSM 3247</strain>
    </source>
</reference>
<dbReference type="CDD" id="cd00130">
    <property type="entry name" value="PAS"/>
    <property type="match status" value="1"/>
</dbReference>
<feature type="domain" description="EAL" evidence="3">
    <location>
        <begin position="305"/>
        <end position="559"/>
    </location>
</feature>
<protein>
    <recommendedName>
        <fullName evidence="7">Diguanylate cyclase/phosphodiesterase with PAS/PAC sensor(S)</fullName>
    </recommendedName>
</protein>
<evidence type="ECO:0000313" key="5">
    <source>
        <dbReference type="EMBL" id="APG26157.1"/>
    </source>
</evidence>
<dbReference type="Proteomes" id="UP000182264">
    <property type="component" value="Chromosome"/>
</dbReference>
<dbReference type="PROSITE" id="PS50883">
    <property type="entry name" value="EAL"/>
    <property type="match status" value="1"/>
</dbReference>
<evidence type="ECO:0000259" key="4">
    <source>
        <dbReference type="PROSITE" id="PS50887"/>
    </source>
</evidence>
<dbReference type="PROSITE" id="PS50112">
    <property type="entry name" value="PAS"/>
    <property type="match status" value="1"/>
</dbReference>
<dbReference type="SMART" id="SM00052">
    <property type="entry name" value="EAL"/>
    <property type="match status" value="1"/>
</dbReference>
<accession>A0A1L3GJN9</accession>
<dbReference type="InterPro" id="IPR052155">
    <property type="entry name" value="Biofilm_reg_signaling"/>
</dbReference>
<evidence type="ECO:0000259" key="3">
    <source>
        <dbReference type="PROSITE" id="PS50883"/>
    </source>
</evidence>
<evidence type="ECO:0008006" key="7">
    <source>
        <dbReference type="Google" id="ProtNLM"/>
    </source>
</evidence>
<name>A0A1L3GJN9_SYNAC</name>
<dbReference type="EMBL" id="CP015518">
    <property type="protein sequence ID" value="APG26157.1"/>
    <property type="molecule type" value="Genomic_DNA"/>
</dbReference>
<evidence type="ECO:0000259" key="2">
    <source>
        <dbReference type="PROSITE" id="PS50113"/>
    </source>
</evidence>
<evidence type="ECO:0000313" key="6">
    <source>
        <dbReference type="Proteomes" id="UP000182264"/>
    </source>
</evidence>
<dbReference type="FunFam" id="3.20.20.450:FF:000001">
    <property type="entry name" value="Cyclic di-GMP phosphodiesterase yahA"/>
    <property type="match status" value="1"/>
</dbReference>
<dbReference type="InterPro" id="IPR000014">
    <property type="entry name" value="PAS"/>
</dbReference>
<feature type="domain" description="GGDEF" evidence="4">
    <location>
        <begin position="163"/>
        <end position="296"/>
    </location>
</feature>
<dbReference type="CDD" id="cd01949">
    <property type="entry name" value="GGDEF"/>
    <property type="match status" value="1"/>
</dbReference>
<dbReference type="CDD" id="cd01948">
    <property type="entry name" value="EAL"/>
    <property type="match status" value="1"/>
</dbReference>
<keyword evidence="6" id="KW-1185">Reference proteome</keyword>
<dbReference type="PROSITE" id="PS50887">
    <property type="entry name" value="GGDEF"/>
    <property type="match status" value="1"/>
</dbReference>
<dbReference type="NCBIfam" id="TIGR00254">
    <property type="entry name" value="GGDEF"/>
    <property type="match status" value="1"/>
</dbReference>
<dbReference type="Gene3D" id="3.30.70.270">
    <property type="match status" value="1"/>
</dbReference>
<dbReference type="Pfam" id="PF00563">
    <property type="entry name" value="EAL"/>
    <property type="match status" value="1"/>
</dbReference>
<dbReference type="SMART" id="SM00267">
    <property type="entry name" value="GGDEF"/>
    <property type="match status" value="1"/>
</dbReference>